<name>A0A4S8I0P1_9BACT</name>
<keyword evidence="2" id="KW-0732">Signal</keyword>
<organism evidence="4 5">
    <name type="scientific">Niastella caeni</name>
    <dbReference type="NCBI Taxonomy" id="2569763"/>
    <lineage>
        <taxon>Bacteria</taxon>
        <taxon>Pseudomonadati</taxon>
        <taxon>Bacteroidota</taxon>
        <taxon>Chitinophagia</taxon>
        <taxon>Chitinophagales</taxon>
        <taxon>Chitinophagaceae</taxon>
        <taxon>Niastella</taxon>
    </lineage>
</organism>
<feature type="domain" description="Hint" evidence="3">
    <location>
        <begin position="1450"/>
        <end position="1543"/>
    </location>
</feature>
<reference evidence="4 5" key="1">
    <citation type="submission" date="2019-04" db="EMBL/GenBank/DDBJ databases">
        <title>Niastella caeni sp. nov., isolated from activated sludge.</title>
        <authorList>
            <person name="Sheng M."/>
        </authorList>
    </citation>
    <scope>NUCLEOTIDE SEQUENCE [LARGE SCALE GENOMIC DNA]</scope>
    <source>
        <strain evidence="4 5">HX-2-15</strain>
    </source>
</reference>
<dbReference type="NCBIfam" id="TIGR03696">
    <property type="entry name" value="Rhs_assc_core"/>
    <property type="match status" value="1"/>
</dbReference>
<evidence type="ECO:0000256" key="2">
    <source>
        <dbReference type="SAM" id="SignalP"/>
    </source>
</evidence>
<gene>
    <name evidence="4" type="ORF">FAM09_11955</name>
</gene>
<protein>
    <recommendedName>
        <fullName evidence="3">Hint domain-containing protein</fullName>
    </recommendedName>
</protein>
<feature type="region of interest" description="Disordered" evidence="1">
    <location>
        <begin position="1627"/>
        <end position="1649"/>
    </location>
</feature>
<dbReference type="EMBL" id="STFF01000003">
    <property type="protein sequence ID" value="THU39222.1"/>
    <property type="molecule type" value="Genomic_DNA"/>
</dbReference>
<dbReference type="InterPro" id="IPR022385">
    <property type="entry name" value="Rhs_assc_core"/>
</dbReference>
<dbReference type="RefSeq" id="WP_136577354.1">
    <property type="nucleotide sequence ID" value="NZ_STFF01000003.1"/>
</dbReference>
<evidence type="ECO:0000313" key="4">
    <source>
        <dbReference type="EMBL" id="THU39222.1"/>
    </source>
</evidence>
<dbReference type="Gene3D" id="2.170.16.10">
    <property type="entry name" value="Hedgehog/Intein (Hint) domain"/>
    <property type="match status" value="1"/>
</dbReference>
<dbReference type="Gene3D" id="2.180.10.10">
    <property type="entry name" value="RHS repeat-associated core"/>
    <property type="match status" value="2"/>
</dbReference>
<accession>A0A4S8I0P1</accession>
<evidence type="ECO:0000259" key="3">
    <source>
        <dbReference type="SMART" id="SM00306"/>
    </source>
</evidence>
<dbReference type="Proteomes" id="UP000306918">
    <property type="component" value="Unassembled WGS sequence"/>
</dbReference>
<dbReference type="InterPro" id="IPR045619">
    <property type="entry name" value="DUF6443"/>
</dbReference>
<comment type="caution">
    <text evidence="4">The sequence shown here is derived from an EMBL/GenBank/DDBJ whole genome shotgun (WGS) entry which is preliminary data.</text>
</comment>
<sequence length="1679" mass="185223">MPRATAFYPVVIAVMLTVLISSAKAQQQNRPAAAAASNPSVQPVPVLGGGVKVNYIRSWDAMAPITDPAALVTAGYQNVTQTTQYVDGLGRPLQTVARQVTPQAKDMVAPVVYDDFGREQLKYLPYVSTDNNGLFKVDPFNAQKAFMQTQFPDEQVFYSKKEYEASPLNRVDKTMAPGNSWAGGNRGVSLENLVNTAADGVRIWNITSNPLTYANKDVSTNIPTITVNYNAGELYKNVTTDELGNKLIEYRNKDGKVVLKKVESGDNTAVVQPPSGLQSDLTLTGFQTGLHQAYNSITLDLGFESSTDFTAEIVNANTNTIEAAYVGYLSTYYIYDDLNQLRFVIPPKAVAQLLLNNWQLTPDIINELCFRYEYDARKRMIAKKVPGAGWVYMIYDVRNRLIFTQDANQRDKGLWAANLYDDLNRPVMTGILNWSSGNPDALQQAVTTQTASDNASTIEGITVNKNPIPSGATFVALTKTYYDNYSWTNKTFTAAYNGLLDAGSNLHVVAMPSQANTQTMGLVTGSQVRVLTDPNNLSAGNWLTTVSFYDDRNRVIQTHSQTIKGNDILTNLYDFAGKVLCSYLDHTNSTGAPTSVRTKTGMEYDHAGRVKKVWKMLNDDGKKVVISENEYDELGKLKSKKLGHKKDINGNYITDPLETLDYSYNIRGWLTGINKDYSNASGPDRWFGMEVNYDRGFDKIQYNGNVAGTKWRSKGDGERRAYGYTYDKANRILGADFTQFAGSAYTDHATINFDMQIGDGTTVASAYDENGNIKAMKQWGLKLTSSQVIDDLQYTYFNNGNKLSAVTDNAPVQTGASLGDFTDNNTSGNDYGYDGNGNMIADKNKKLNGIADMDQASGAITYNQLNLPWQIQVDGGNKGTITYIYDAAGTKLQKITFEKSASVTYNSSSFTSDITTTTSYVNGTVYESKAYANSSLAALNYTDKLQFMGHEEGRIRYIAAAGTTPAKFEYDYFIKDNLGNVRMVLTEEQKQDIYPAATLEGNLNTSTDAAYVEKGFYNINSAYVVNSSVATGISTYQNNNGNPPYNNNPNSNATANSARLYQLNATTNKTGLGMTLKVMTGDQINIFGKSYWFNNGGNFNDKYPIPVSSILDAFLATPTMAAKGLTTAGISTTPLTDALNAFRTRNDGTSVPWAYVNWIFFDEQFNYAGGGFDRIGGNGVVKDHNNVTIPTLTAPKNGYVFVYCSNESQYNVFFDNMQVIHTRGPLLEETHYYPWGLTMAGISSKAANTLENKLQFLGKEKQSAEFTDGSGLDMYDLSARFYDAQIGRFGQIDPLADYMRRWSPYVYGYDNPARFTDRDGMSPQDSTKPNDVYLNPDGTTQVKELETVTVTASKKSSSSGSGWFHGFLDVVGMIDPTGIADGLNAVIYLAEGNYKDAALSAIGMLPLGDLAKGLKYVDEAEEVVEGIVKYEDEAVEIAEKNFVAHGKVPCGCFLAGTLVLSDSSYKPIELIKPGDKVWAYNDTTHTFGLKTVVRVFEYVRDTVYRLHIGNELINTTSDHPFFIGGRWLKVTQLNVGDSVTTYKGNKVIISAIDIVVQRTKVHNFEVADYHTYYVSAQQVLVHNSGPCDVKLPESVIVKQDGVTIEHYYHGIDHGPAHAHVYGKGTSTKIGQNGKPLDGSPELSAKQQRVVEDNKAKIRRSMKKIMQYHRHNNKQTNNSK</sequence>
<keyword evidence="5" id="KW-1185">Reference proteome</keyword>
<proteinExistence type="predicted"/>
<dbReference type="InterPro" id="IPR003587">
    <property type="entry name" value="Hint_dom_N"/>
</dbReference>
<feature type="signal peptide" evidence="2">
    <location>
        <begin position="1"/>
        <end position="25"/>
    </location>
</feature>
<evidence type="ECO:0000256" key="1">
    <source>
        <dbReference type="SAM" id="MobiDB-lite"/>
    </source>
</evidence>
<dbReference type="CDD" id="cd20745">
    <property type="entry name" value="FIX_RhsA_AHH_HNH-like"/>
    <property type="match status" value="1"/>
</dbReference>
<dbReference type="CDD" id="cd00081">
    <property type="entry name" value="Hint"/>
    <property type="match status" value="1"/>
</dbReference>
<evidence type="ECO:0000313" key="5">
    <source>
        <dbReference type="Proteomes" id="UP000306918"/>
    </source>
</evidence>
<dbReference type="SMART" id="SM00306">
    <property type="entry name" value="HintN"/>
    <property type="match status" value="1"/>
</dbReference>
<dbReference type="Pfam" id="PF07591">
    <property type="entry name" value="PT-HINT"/>
    <property type="match status" value="1"/>
</dbReference>
<dbReference type="SUPFAM" id="SSF51294">
    <property type="entry name" value="Hedgehog/intein (Hint) domain"/>
    <property type="match status" value="1"/>
</dbReference>
<dbReference type="Pfam" id="PF20041">
    <property type="entry name" value="DUF6443"/>
    <property type="match status" value="1"/>
</dbReference>
<feature type="chain" id="PRO_5020640799" description="Hint domain-containing protein" evidence="2">
    <location>
        <begin position="26"/>
        <end position="1679"/>
    </location>
</feature>
<dbReference type="InterPro" id="IPR036844">
    <property type="entry name" value="Hint_dom_sf"/>
</dbReference>
<dbReference type="OrthoDB" id="976756at2"/>